<evidence type="ECO:0000313" key="2">
    <source>
        <dbReference type="Proteomes" id="UP000257109"/>
    </source>
</evidence>
<dbReference type="OrthoDB" id="1414481at2759"/>
<accession>A0A371EE88</accession>
<sequence length="168" mass="18938">MARMILRAGYYLTKMEVDCCDHVKRYRKFQVYANNIHISFTPLNSLMVIYDRPIEPRASNGHHYLNVTKHVVVKFIKQDLICQYGLPSHIITNNGTSLNNKMMPELWIDTKSKKISLAAAMNMLSESPSLMSVMSPPFTPLMSPSANGMSHSSVGWSQPNVPAFHLPG</sequence>
<comment type="caution">
    <text evidence="1">The sequence shown here is derived from an EMBL/GenBank/DDBJ whole genome shotgun (WGS) entry which is preliminary data.</text>
</comment>
<reference evidence="1" key="1">
    <citation type="submission" date="2018-05" db="EMBL/GenBank/DDBJ databases">
        <title>Draft genome of Mucuna pruriens seed.</title>
        <authorList>
            <person name="Nnadi N.E."/>
            <person name="Vos R."/>
            <person name="Hasami M.H."/>
            <person name="Devisetty U.K."/>
            <person name="Aguiy J.C."/>
        </authorList>
    </citation>
    <scope>NUCLEOTIDE SEQUENCE [LARGE SCALE GENOMIC DNA]</scope>
    <source>
        <strain evidence="1">JCA_2017</strain>
    </source>
</reference>
<proteinExistence type="predicted"/>
<keyword evidence="2" id="KW-1185">Reference proteome</keyword>
<dbReference type="AlphaFoldDB" id="A0A371EE88"/>
<organism evidence="1 2">
    <name type="scientific">Mucuna pruriens</name>
    <name type="common">Velvet bean</name>
    <name type="synonym">Dolichos pruriens</name>
    <dbReference type="NCBI Taxonomy" id="157652"/>
    <lineage>
        <taxon>Eukaryota</taxon>
        <taxon>Viridiplantae</taxon>
        <taxon>Streptophyta</taxon>
        <taxon>Embryophyta</taxon>
        <taxon>Tracheophyta</taxon>
        <taxon>Spermatophyta</taxon>
        <taxon>Magnoliopsida</taxon>
        <taxon>eudicotyledons</taxon>
        <taxon>Gunneridae</taxon>
        <taxon>Pentapetalae</taxon>
        <taxon>rosids</taxon>
        <taxon>fabids</taxon>
        <taxon>Fabales</taxon>
        <taxon>Fabaceae</taxon>
        <taxon>Papilionoideae</taxon>
        <taxon>50 kb inversion clade</taxon>
        <taxon>NPAAA clade</taxon>
        <taxon>indigoferoid/millettioid clade</taxon>
        <taxon>Phaseoleae</taxon>
        <taxon>Mucuna</taxon>
    </lineage>
</organism>
<name>A0A371EE88_MUCPR</name>
<gene>
    <name evidence="1" type="ORF">CR513_57086</name>
</gene>
<feature type="non-terminal residue" evidence="1">
    <location>
        <position position="168"/>
    </location>
</feature>
<dbReference type="STRING" id="157652.A0A371EE88"/>
<dbReference type="EMBL" id="QJKJ01014418">
    <property type="protein sequence ID" value="RDX64368.1"/>
    <property type="molecule type" value="Genomic_DNA"/>
</dbReference>
<dbReference type="Proteomes" id="UP000257109">
    <property type="component" value="Unassembled WGS sequence"/>
</dbReference>
<protein>
    <submittedName>
        <fullName evidence="1">Zinc finger CCCH domain-containing protein 30</fullName>
    </submittedName>
</protein>
<feature type="non-terminal residue" evidence="1">
    <location>
        <position position="1"/>
    </location>
</feature>
<evidence type="ECO:0000313" key="1">
    <source>
        <dbReference type="EMBL" id="RDX64368.1"/>
    </source>
</evidence>